<dbReference type="Gene3D" id="3.60.15.10">
    <property type="entry name" value="Ribonuclease Z/Hydroxyacylglutathione hydrolase-like"/>
    <property type="match status" value="1"/>
</dbReference>
<organism evidence="2 3">
    <name type="scientific">Halosaccharopolyspora lacisalsi</name>
    <dbReference type="NCBI Taxonomy" id="1000566"/>
    <lineage>
        <taxon>Bacteria</taxon>
        <taxon>Bacillati</taxon>
        <taxon>Actinomycetota</taxon>
        <taxon>Actinomycetes</taxon>
        <taxon>Pseudonocardiales</taxon>
        <taxon>Pseudonocardiaceae</taxon>
        <taxon>Halosaccharopolyspora</taxon>
    </lineage>
</organism>
<sequence>MASRSFADRLSGPRPYLPDVLRLLASGGFGPHHPDGDRVPLLRTGLTPIESGQTALTWIGHATYLVRSSETCVLIDPVWSRRIPGVQPRLTPPGLAFSELPPVDAVLISHNHYDHLDAPTVRRLRRDTPVFVPRGLGAWFGRRGFTSVTELDWWESAEVAGIDVEFVPAHHWSRRTLWDTCRTLWGGWVITGENGWRLFHAGDSGYGEYFAEIGRRHPGIDVAMLPIGCYSPRWFMRSVHMTPEEAVRAALDVGAARMASMHWGTFALSREPPVEPLVRLRKAWYETGCDPLGLWDLVVGETRVLEGDHGR</sequence>
<evidence type="ECO:0000313" key="2">
    <source>
        <dbReference type="EMBL" id="MBA8823658.1"/>
    </source>
</evidence>
<dbReference type="AlphaFoldDB" id="A0A839DY30"/>
<gene>
    <name evidence="2" type="ORF">FHX42_000987</name>
</gene>
<protein>
    <submittedName>
        <fullName evidence="2">L-ascorbate metabolism protein UlaG (Beta-lactamase superfamily)</fullName>
    </submittedName>
</protein>
<dbReference type="EMBL" id="JACGWZ010000001">
    <property type="protein sequence ID" value="MBA8823658.1"/>
    <property type="molecule type" value="Genomic_DNA"/>
</dbReference>
<dbReference type="Pfam" id="PF12706">
    <property type="entry name" value="Lactamase_B_2"/>
    <property type="match status" value="1"/>
</dbReference>
<dbReference type="GO" id="GO:0005737">
    <property type="term" value="C:cytoplasm"/>
    <property type="evidence" value="ECO:0007669"/>
    <property type="project" value="TreeGrafter"/>
</dbReference>
<feature type="domain" description="Metallo-beta-lactamase" evidence="1">
    <location>
        <begin position="60"/>
        <end position="251"/>
    </location>
</feature>
<proteinExistence type="predicted"/>
<keyword evidence="3" id="KW-1185">Reference proteome</keyword>
<dbReference type="SMART" id="SM00849">
    <property type="entry name" value="Lactamase_B"/>
    <property type="match status" value="1"/>
</dbReference>
<dbReference type="PANTHER" id="PTHR15032:SF36">
    <property type="entry name" value="METALLO-BETA-LACTAMASE DOMAIN-CONTAINING PROTEIN"/>
    <property type="match status" value="1"/>
</dbReference>
<comment type="caution">
    <text evidence="2">The sequence shown here is derived from an EMBL/GenBank/DDBJ whole genome shotgun (WGS) entry which is preliminary data.</text>
</comment>
<accession>A0A839DY30</accession>
<evidence type="ECO:0000259" key="1">
    <source>
        <dbReference type="SMART" id="SM00849"/>
    </source>
</evidence>
<reference evidence="2 3" key="1">
    <citation type="submission" date="2020-07" db="EMBL/GenBank/DDBJ databases">
        <title>Sequencing the genomes of 1000 actinobacteria strains.</title>
        <authorList>
            <person name="Klenk H.-P."/>
        </authorList>
    </citation>
    <scope>NUCLEOTIDE SEQUENCE [LARGE SCALE GENOMIC DNA]</scope>
    <source>
        <strain evidence="2 3">DSM 45975</strain>
    </source>
</reference>
<dbReference type="PIRSF" id="PIRSF038896">
    <property type="entry name" value="NAPE-PLD"/>
    <property type="match status" value="1"/>
</dbReference>
<dbReference type="GO" id="GO:0008270">
    <property type="term" value="F:zinc ion binding"/>
    <property type="evidence" value="ECO:0007669"/>
    <property type="project" value="InterPro"/>
</dbReference>
<dbReference type="InterPro" id="IPR036866">
    <property type="entry name" value="RibonucZ/Hydroxyglut_hydro"/>
</dbReference>
<dbReference type="PANTHER" id="PTHR15032">
    <property type="entry name" value="N-ACYL-PHOSPHATIDYLETHANOLAMINE-HYDROLYZING PHOSPHOLIPASE D"/>
    <property type="match status" value="1"/>
</dbReference>
<dbReference type="RefSeq" id="WP_182542929.1">
    <property type="nucleotide sequence ID" value="NZ_JACGWZ010000001.1"/>
</dbReference>
<dbReference type="InterPro" id="IPR001279">
    <property type="entry name" value="Metallo-B-lactamas"/>
</dbReference>
<dbReference type="Proteomes" id="UP000569329">
    <property type="component" value="Unassembled WGS sequence"/>
</dbReference>
<dbReference type="GO" id="GO:0070290">
    <property type="term" value="F:N-acylphosphatidylethanolamine-specific phospholipase D activity"/>
    <property type="evidence" value="ECO:0007669"/>
    <property type="project" value="InterPro"/>
</dbReference>
<name>A0A839DY30_9PSEU</name>
<dbReference type="InterPro" id="IPR024884">
    <property type="entry name" value="NAPE-PLD"/>
</dbReference>
<dbReference type="SUPFAM" id="SSF56281">
    <property type="entry name" value="Metallo-hydrolase/oxidoreductase"/>
    <property type="match status" value="1"/>
</dbReference>
<evidence type="ECO:0000313" key="3">
    <source>
        <dbReference type="Proteomes" id="UP000569329"/>
    </source>
</evidence>